<evidence type="ECO:0000313" key="1">
    <source>
        <dbReference type="EMBL" id="MBB4025145.1"/>
    </source>
</evidence>
<evidence type="ECO:0000313" key="2">
    <source>
        <dbReference type="Proteomes" id="UP000546007"/>
    </source>
</evidence>
<dbReference type="AlphaFoldDB" id="A0A7W6MXU1"/>
<dbReference type="Proteomes" id="UP000546007">
    <property type="component" value="Unassembled WGS sequence"/>
</dbReference>
<gene>
    <name evidence="1" type="ORF">GGR14_000917</name>
</gene>
<name>A0A7W6MXU1_9BACT</name>
<dbReference type="EMBL" id="JACIES010000002">
    <property type="protein sequence ID" value="MBB4025145.1"/>
    <property type="molecule type" value="Genomic_DNA"/>
</dbReference>
<accession>A0A7W6MXU1</accession>
<comment type="caution">
    <text evidence="1">The sequence shown here is derived from an EMBL/GenBank/DDBJ whole genome shotgun (WGS) entry which is preliminary data.</text>
</comment>
<proteinExistence type="predicted"/>
<reference evidence="1 2" key="1">
    <citation type="submission" date="2020-08" db="EMBL/GenBank/DDBJ databases">
        <title>Genomic Encyclopedia of Type Strains, Phase IV (KMG-IV): sequencing the most valuable type-strain genomes for metagenomic binning, comparative biology and taxonomic classification.</title>
        <authorList>
            <person name="Goeker M."/>
        </authorList>
    </citation>
    <scope>NUCLEOTIDE SEQUENCE [LARGE SCALE GENOMIC DNA]</scope>
    <source>
        <strain evidence="1 2">DSM 105721</strain>
    </source>
</reference>
<sequence>MKRIIISMPNFIGDSINTISVIDFTKNEHEWNVGDMFFTKWIFTG</sequence>
<organism evidence="1 2">
    <name type="scientific">Butyricimonas faecihominis</name>
    <dbReference type="NCBI Taxonomy" id="1472416"/>
    <lineage>
        <taxon>Bacteria</taxon>
        <taxon>Pseudomonadati</taxon>
        <taxon>Bacteroidota</taxon>
        <taxon>Bacteroidia</taxon>
        <taxon>Bacteroidales</taxon>
        <taxon>Odoribacteraceae</taxon>
        <taxon>Butyricimonas</taxon>
    </lineage>
</organism>
<keyword evidence="2" id="KW-1185">Reference proteome</keyword>
<protein>
    <submittedName>
        <fullName evidence="1">Uncharacterized protein</fullName>
    </submittedName>
</protein>